<keyword evidence="3" id="KW-1185">Reference proteome</keyword>
<feature type="region of interest" description="Disordered" evidence="1">
    <location>
        <begin position="1"/>
        <end position="317"/>
    </location>
</feature>
<accession>A0AA39PMD8</accession>
<reference evidence="2" key="1">
    <citation type="submission" date="2023-06" db="EMBL/GenBank/DDBJ databases">
        <authorList>
            <consortium name="Lawrence Berkeley National Laboratory"/>
            <person name="Ahrendt S."/>
            <person name="Sahu N."/>
            <person name="Indic B."/>
            <person name="Wong-Bajracharya J."/>
            <person name="Merenyi Z."/>
            <person name="Ke H.-M."/>
            <person name="Monk M."/>
            <person name="Kocsube S."/>
            <person name="Drula E."/>
            <person name="Lipzen A."/>
            <person name="Balint B."/>
            <person name="Henrissat B."/>
            <person name="Andreopoulos B."/>
            <person name="Martin F.M."/>
            <person name="Harder C.B."/>
            <person name="Rigling D."/>
            <person name="Ford K.L."/>
            <person name="Foster G.D."/>
            <person name="Pangilinan J."/>
            <person name="Papanicolaou A."/>
            <person name="Barry K."/>
            <person name="LaButti K."/>
            <person name="Viragh M."/>
            <person name="Koriabine M."/>
            <person name="Yan M."/>
            <person name="Riley R."/>
            <person name="Champramary S."/>
            <person name="Plett K.L."/>
            <person name="Tsai I.J."/>
            <person name="Slot J."/>
            <person name="Sipos G."/>
            <person name="Plett J."/>
            <person name="Nagy L.G."/>
            <person name="Grigoriev I.V."/>
        </authorList>
    </citation>
    <scope>NUCLEOTIDE SEQUENCE</scope>
    <source>
        <strain evidence="2">ICMP 16352</strain>
    </source>
</reference>
<dbReference type="Proteomes" id="UP001175227">
    <property type="component" value="Unassembled WGS sequence"/>
</dbReference>
<proteinExistence type="predicted"/>
<evidence type="ECO:0000313" key="2">
    <source>
        <dbReference type="EMBL" id="KAK0486336.1"/>
    </source>
</evidence>
<sequence length="353" mass="39706">MSRSLRTRSIPIQQPIDAPSGLKFDSQSPKDRPLQNIGSNAARPRRRARAPIGALGEKLKAKARALSPLPPSSPTRSSSPRLEAGPESDSLPVATSDDSRDFTAQNKHFGYDEDQGQGNHLDFSPRCYAEQDVFESSSANRGTGSDPFGFFAVEQTLKAERQEQPQTRPTLGRNECAPSTPIPQKLYSAASASLPSTPSPAKPEASGIHKRKFSSDSDAETSQIQEDLMNNDHDEGSQGEEGGARRKQRQTKPRESIDADKLAREWKASLPKRRVRRHTQRGQKEDPDKEEGDRKRRRRTKPETKTKTRPKKEEHEAVNVDVNEKFVEERKTRLEFFKKLQGYEIHKENVYII</sequence>
<comment type="caution">
    <text evidence="2">The sequence shown here is derived from an EMBL/GenBank/DDBJ whole genome shotgun (WGS) entry which is preliminary data.</text>
</comment>
<dbReference type="AlphaFoldDB" id="A0AA39PMD8"/>
<feature type="compositionally biased region" description="Polar residues" evidence="1">
    <location>
        <begin position="134"/>
        <end position="143"/>
    </location>
</feature>
<gene>
    <name evidence="2" type="ORF">IW261DRAFT_792183</name>
</gene>
<evidence type="ECO:0000313" key="3">
    <source>
        <dbReference type="Proteomes" id="UP001175227"/>
    </source>
</evidence>
<feature type="compositionally biased region" description="Basic and acidic residues" evidence="1">
    <location>
        <begin position="252"/>
        <end position="267"/>
    </location>
</feature>
<protein>
    <submittedName>
        <fullName evidence="2">Uncharacterized protein</fullName>
    </submittedName>
</protein>
<name>A0AA39PMD8_9AGAR</name>
<evidence type="ECO:0000256" key="1">
    <source>
        <dbReference type="SAM" id="MobiDB-lite"/>
    </source>
</evidence>
<feature type="compositionally biased region" description="Basic and acidic residues" evidence="1">
    <location>
        <begin position="282"/>
        <end position="294"/>
    </location>
</feature>
<feature type="compositionally biased region" description="Basic residues" evidence="1">
    <location>
        <begin position="270"/>
        <end position="281"/>
    </location>
</feature>
<organism evidence="2 3">
    <name type="scientific">Armillaria novae-zelandiae</name>
    <dbReference type="NCBI Taxonomy" id="153914"/>
    <lineage>
        <taxon>Eukaryota</taxon>
        <taxon>Fungi</taxon>
        <taxon>Dikarya</taxon>
        <taxon>Basidiomycota</taxon>
        <taxon>Agaricomycotina</taxon>
        <taxon>Agaricomycetes</taxon>
        <taxon>Agaricomycetidae</taxon>
        <taxon>Agaricales</taxon>
        <taxon>Marasmiineae</taxon>
        <taxon>Physalacriaceae</taxon>
        <taxon>Armillaria</taxon>
    </lineage>
</organism>
<dbReference type="EMBL" id="JAUEPR010000004">
    <property type="protein sequence ID" value="KAK0486336.1"/>
    <property type="molecule type" value="Genomic_DNA"/>
</dbReference>
<feature type="compositionally biased region" description="Basic and acidic residues" evidence="1">
    <location>
        <begin position="301"/>
        <end position="317"/>
    </location>
</feature>